<sequence length="365" mass="39253">MSLTGTPFFLLTIAVLVLTTALMVWAWNRVPGPTAARYAARTGLTLLSQLAAVAVVLVWLNNSMGPFYESWGDLLGSETAVQLNTNAGHGGGTDSTSGRHPDQRLDFHTYSAGVYRTVALGERSGIKGSLYIWLPPQYHDPAWAGVRFPVVELLPGTPGTPQAWFGTMRVQHELAELIDHGQAQPMILVSAKLNVLGGNTDAGCTDLPSGVRTATWLAKDVPDLVRKSFRASADPRRWGVMGYSAGGYCAVNLTVQHPESFRSAVSLSGYNAPESPLVLRDPRLARANNPYLALRDARSQPPIALLLAGSLQDRGTVPDARQLFGVLRDKSASQVLTVPKGGHSPEVWRAMLPASLVWLSNRVAG</sequence>
<dbReference type="Gene3D" id="3.40.50.1820">
    <property type="entry name" value="alpha/beta hydrolase"/>
    <property type="match status" value="1"/>
</dbReference>
<dbReference type="GO" id="GO:0016787">
    <property type="term" value="F:hydrolase activity"/>
    <property type="evidence" value="ECO:0007669"/>
    <property type="project" value="UniProtKB-KW"/>
</dbReference>
<comment type="caution">
    <text evidence="2">The sequence shown here is derived from an EMBL/GenBank/DDBJ whole genome shotgun (WGS) entry which is preliminary data.</text>
</comment>
<reference evidence="3" key="1">
    <citation type="journal article" date="2019" name="Int. J. Syst. Evol. Microbiol.">
        <title>The Global Catalogue of Microorganisms (GCM) 10K type strain sequencing project: providing services to taxonomists for standard genome sequencing and annotation.</title>
        <authorList>
            <consortium name="The Broad Institute Genomics Platform"/>
            <consortium name="The Broad Institute Genome Sequencing Center for Infectious Disease"/>
            <person name="Wu L."/>
            <person name="Ma J."/>
        </authorList>
    </citation>
    <scope>NUCLEOTIDE SEQUENCE [LARGE SCALE GENOMIC DNA]</scope>
    <source>
        <strain evidence="3">JCM 4816</strain>
    </source>
</reference>
<evidence type="ECO:0000313" key="3">
    <source>
        <dbReference type="Proteomes" id="UP001596174"/>
    </source>
</evidence>
<dbReference type="PANTHER" id="PTHR48098:SF1">
    <property type="entry name" value="DIACYLGLYCEROL ACYLTRANSFERASE_MYCOLYLTRANSFERASE AG85A"/>
    <property type="match status" value="1"/>
</dbReference>
<organism evidence="2 3">
    <name type="scientific">Streptacidiphilus monticola</name>
    <dbReference type="NCBI Taxonomy" id="2161674"/>
    <lineage>
        <taxon>Bacteria</taxon>
        <taxon>Bacillati</taxon>
        <taxon>Actinomycetota</taxon>
        <taxon>Actinomycetes</taxon>
        <taxon>Kitasatosporales</taxon>
        <taxon>Streptomycetaceae</taxon>
        <taxon>Streptacidiphilus</taxon>
    </lineage>
</organism>
<keyword evidence="1" id="KW-0472">Membrane</keyword>
<proteinExistence type="predicted"/>
<keyword evidence="1" id="KW-0812">Transmembrane</keyword>
<dbReference type="PANTHER" id="PTHR48098">
    <property type="entry name" value="ENTEROCHELIN ESTERASE-RELATED"/>
    <property type="match status" value="1"/>
</dbReference>
<feature type="transmembrane region" description="Helical" evidence="1">
    <location>
        <begin position="38"/>
        <end position="60"/>
    </location>
</feature>
<evidence type="ECO:0000313" key="2">
    <source>
        <dbReference type="EMBL" id="MFC5910774.1"/>
    </source>
</evidence>
<feature type="transmembrane region" description="Helical" evidence="1">
    <location>
        <begin position="6"/>
        <end position="26"/>
    </location>
</feature>
<dbReference type="Pfam" id="PF00756">
    <property type="entry name" value="Esterase"/>
    <property type="match status" value="1"/>
</dbReference>
<dbReference type="InterPro" id="IPR000801">
    <property type="entry name" value="Esterase-like"/>
</dbReference>
<gene>
    <name evidence="2" type="ORF">ACFP3V_26655</name>
</gene>
<keyword evidence="3" id="KW-1185">Reference proteome</keyword>
<accession>A0ABW1GAV4</accession>
<dbReference type="Proteomes" id="UP001596174">
    <property type="component" value="Unassembled WGS sequence"/>
</dbReference>
<dbReference type="RefSeq" id="WP_380588548.1">
    <property type="nucleotide sequence ID" value="NZ_JBHSQJ010000133.1"/>
</dbReference>
<dbReference type="InterPro" id="IPR029058">
    <property type="entry name" value="AB_hydrolase_fold"/>
</dbReference>
<protein>
    <submittedName>
        <fullName evidence="2">Alpha/beta hydrolase</fullName>
    </submittedName>
</protein>
<dbReference type="InterPro" id="IPR050583">
    <property type="entry name" value="Mycobacterial_A85_antigen"/>
</dbReference>
<keyword evidence="1" id="KW-1133">Transmembrane helix</keyword>
<dbReference type="EMBL" id="JBHSQJ010000133">
    <property type="protein sequence ID" value="MFC5910774.1"/>
    <property type="molecule type" value="Genomic_DNA"/>
</dbReference>
<dbReference type="SUPFAM" id="SSF53474">
    <property type="entry name" value="alpha/beta-Hydrolases"/>
    <property type="match status" value="1"/>
</dbReference>
<evidence type="ECO:0000256" key="1">
    <source>
        <dbReference type="SAM" id="Phobius"/>
    </source>
</evidence>
<keyword evidence="2" id="KW-0378">Hydrolase</keyword>
<name>A0ABW1GAV4_9ACTN</name>